<name>A0ABT8M6Q9_9EURY</name>
<organism evidence="1 2">
    <name type="scientific">Methanoculleus frigidifontis</name>
    <dbReference type="NCBI Taxonomy" id="2584085"/>
    <lineage>
        <taxon>Archaea</taxon>
        <taxon>Methanobacteriati</taxon>
        <taxon>Methanobacteriota</taxon>
        <taxon>Stenosarchaea group</taxon>
        <taxon>Methanomicrobia</taxon>
        <taxon>Methanomicrobiales</taxon>
        <taxon>Methanomicrobiaceae</taxon>
        <taxon>Methanoculleus</taxon>
    </lineage>
</organism>
<reference evidence="1" key="1">
    <citation type="submission" date="2019-05" db="EMBL/GenBank/DDBJ databases">
        <title>Methanoculleus sp. FWC-SCC1, a methanogenic archaeon isolated from deep marine cold seep.</title>
        <authorList>
            <person name="Chen Y.-W."/>
            <person name="Chen S.-C."/>
            <person name="Teng N.-H."/>
            <person name="Lai M.-C."/>
        </authorList>
    </citation>
    <scope>NUCLEOTIDE SEQUENCE</scope>
    <source>
        <strain evidence="1">FWC-SCC1</strain>
    </source>
</reference>
<evidence type="ECO:0000313" key="2">
    <source>
        <dbReference type="Proteomes" id="UP001168338"/>
    </source>
</evidence>
<gene>
    <name evidence="1" type="ORF">FGU65_01580</name>
</gene>
<accession>A0ABT8M6Q9</accession>
<evidence type="ECO:0000313" key="1">
    <source>
        <dbReference type="EMBL" id="MDN7023600.1"/>
    </source>
</evidence>
<sequence>MENIDIITEGSVSVPNIYHYRGVACTAVAVPFLVPGEGDRRERVYHRYECARGFCHAVVCWAPGSGGLPSPHLEAFDDEDALFAAYPCLRDRVREMAAGTGWLLRPYRVARDIFQRWRDEAPAAVDIMPIELPEKCCFLIRLRGWMSKPLYSQVTLPVGLLEFRQGEAGAAATLRAAGTVNGLAALYPDIRPYLDHGLQHSLTARLEQKRMLLANFGGDRRPDEPLVTVLPLQGGGRPYLLVRRRFVRPIGSGRDCFTLLAWTGEAEKAESVCAEYATLGDVVREHPDLEAPLVNYYQDVVPTAGGGAE</sequence>
<protein>
    <submittedName>
        <fullName evidence="1">Uncharacterized protein</fullName>
    </submittedName>
</protein>
<dbReference type="Proteomes" id="UP001168338">
    <property type="component" value="Unassembled WGS sequence"/>
</dbReference>
<dbReference type="EMBL" id="VCYH01000001">
    <property type="protein sequence ID" value="MDN7023600.1"/>
    <property type="molecule type" value="Genomic_DNA"/>
</dbReference>
<keyword evidence="2" id="KW-1185">Reference proteome</keyword>
<proteinExistence type="predicted"/>
<dbReference type="RefSeq" id="WP_301662643.1">
    <property type="nucleotide sequence ID" value="NZ_VCYH01000001.1"/>
</dbReference>
<comment type="caution">
    <text evidence="1">The sequence shown here is derived from an EMBL/GenBank/DDBJ whole genome shotgun (WGS) entry which is preliminary data.</text>
</comment>